<evidence type="ECO:0000259" key="1">
    <source>
        <dbReference type="Pfam" id="PF14397"/>
    </source>
</evidence>
<organism evidence="2">
    <name type="scientific">uncultured Rubrobacteraceae bacterium</name>
    <dbReference type="NCBI Taxonomy" id="349277"/>
    <lineage>
        <taxon>Bacteria</taxon>
        <taxon>Bacillati</taxon>
        <taxon>Actinomycetota</taxon>
        <taxon>Rubrobacteria</taxon>
        <taxon>Rubrobacterales</taxon>
        <taxon>Rubrobacteraceae</taxon>
        <taxon>environmental samples</taxon>
    </lineage>
</organism>
<sequence>MVNLRRSAPRDLRGLARRVAREPRRTVEAWRRAREVASDNGLNASKVFVEQTLLERFHSINRYSYYMYRLFEPGLSWEEKKRYLVDDYYAEDRGEWNVRLWSLLAPDKYRGLYDNKLAFNRFFGSLGLPLAEVHGVYDPVFGFTIDGQNLRSASDLARWLRTSGVEGFVFKPLEGAEGHKVLVFAGRTDGDPGKAVALDGEVYDAGRLVAHAKEDAALKAGNPGADTRSYLIEGRIQQHPRLTEIVGPTLCCVRVQTIVTLEGEPKIIAAVFKLQANPVGVDHLIHNAVGAWVDPDTGALGRGRTRGDLDYVSELPGTGTPFVGLRLPFWPEVKDLALRAAAAFPWVRCVGWDIAISEGGPVLVEGNERWAISLVQMPAPHGLMTGEFKELYEALRGGEDSP</sequence>
<protein>
    <recommendedName>
        <fullName evidence="1">Alpha-L-glutamate ligase-related protein ATP-grasp domain-containing protein</fullName>
    </recommendedName>
</protein>
<name>A0A6J4R6N5_9ACTN</name>
<dbReference type="AlphaFoldDB" id="A0A6J4R6N5"/>
<dbReference type="EMBL" id="CADCVH010000063">
    <property type="protein sequence ID" value="CAA9458864.1"/>
    <property type="molecule type" value="Genomic_DNA"/>
</dbReference>
<reference evidence="2" key="1">
    <citation type="submission" date="2020-02" db="EMBL/GenBank/DDBJ databases">
        <authorList>
            <person name="Meier V. D."/>
        </authorList>
    </citation>
    <scope>NUCLEOTIDE SEQUENCE</scope>
    <source>
        <strain evidence="2">AVDCRST_MAG02</strain>
    </source>
</reference>
<dbReference type="InterPro" id="IPR039523">
    <property type="entry name" value="RimK-rel_E_lig_ATP-grasp"/>
</dbReference>
<dbReference type="SUPFAM" id="SSF56059">
    <property type="entry name" value="Glutathione synthetase ATP-binding domain-like"/>
    <property type="match status" value="1"/>
</dbReference>
<proteinExistence type="predicted"/>
<feature type="domain" description="Alpha-L-glutamate ligase-related protein ATP-grasp" evidence="1">
    <location>
        <begin position="104"/>
        <end position="384"/>
    </location>
</feature>
<accession>A0A6J4R6N5</accession>
<gene>
    <name evidence="2" type="ORF">AVDCRST_MAG02-1974</name>
</gene>
<dbReference type="Pfam" id="PF14397">
    <property type="entry name" value="ATPgrasp_ST"/>
    <property type="match status" value="1"/>
</dbReference>
<evidence type="ECO:0000313" key="2">
    <source>
        <dbReference type="EMBL" id="CAA9458864.1"/>
    </source>
</evidence>